<organism evidence="1 2">
    <name type="scientific">Plasmopara halstedii</name>
    <name type="common">Downy mildew of sunflower</name>
    <dbReference type="NCBI Taxonomy" id="4781"/>
    <lineage>
        <taxon>Eukaryota</taxon>
        <taxon>Sar</taxon>
        <taxon>Stramenopiles</taxon>
        <taxon>Oomycota</taxon>
        <taxon>Peronosporomycetes</taxon>
        <taxon>Peronosporales</taxon>
        <taxon>Peronosporaceae</taxon>
        <taxon>Plasmopara</taxon>
    </lineage>
</organism>
<dbReference type="RefSeq" id="XP_024576537.1">
    <property type="nucleotide sequence ID" value="XM_024725796.1"/>
</dbReference>
<reference evidence="2" key="1">
    <citation type="submission" date="2014-09" db="EMBL/GenBank/DDBJ databases">
        <authorList>
            <person name="Sharma Rahul"/>
            <person name="Thines Marco"/>
        </authorList>
    </citation>
    <scope>NUCLEOTIDE SEQUENCE [LARGE SCALE GENOMIC DNA]</scope>
</reference>
<dbReference type="AlphaFoldDB" id="A0A0P1AHG9"/>
<protein>
    <submittedName>
        <fullName evidence="1">Uncharacterized protein</fullName>
    </submittedName>
</protein>
<evidence type="ECO:0000313" key="2">
    <source>
        <dbReference type="Proteomes" id="UP000054928"/>
    </source>
</evidence>
<name>A0A0P1AHG9_PLAHL</name>
<sequence length="102" mass="11670">MDTYLSMFRIEYFRGTPFGSSKQVFIISGRLGGLDIITNRLHSAPNEVNVSPLIRMHVIDLTGSTASPDNILLWLYDVFVTQAIKYCIRKIWLILKFTTLLC</sequence>
<evidence type="ECO:0000313" key="1">
    <source>
        <dbReference type="EMBL" id="CEG40168.1"/>
    </source>
</evidence>
<dbReference type="EMBL" id="CCYD01000468">
    <property type="protein sequence ID" value="CEG40168.1"/>
    <property type="molecule type" value="Genomic_DNA"/>
</dbReference>
<proteinExistence type="predicted"/>
<dbReference type="Proteomes" id="UP000054928">
    <property type="component" value="Unassembled WGS sequence"/>
</dbReference>
<accession>A0A0P1AHG9</accession>
<keyword evidence="2" id="KW-1185">Reference proteome</keyword>
<dbReference type="GeneID" id="36405436"/>